<organism evidence="2 3">
    <name type="scientific">Paracoccus nototheniae</name>
    <dbReference type="NCBI Taxonomy" id="2489002"/>
    <lineage>
        <taxon>Bacteria</taxon>
        <taxon>Pseudomonadati</taxon>
        <taxon>Pseudomonadota</taxon>
        <taxon>Alphaproteobacteria</taxon>
        <taxon>Rhodobacterales</taxon>
        <taxon>Paracoccaceae</taxon>
        <taxon>Paracoccus</taxon>
    </lineage>
</organism>
<dbReference type="RefSeq" id="WP_131573855.1">
    <property type="nucleotide sequence ID" value="NZ_CBCSAJ010000015.1"/>
</dbReference>
<evidence type="ECO:0000313" key="3">
    <source>
        <dbReference type="Proteomes" id="UP001597302"/>
    </source>
</evidence>
<keyword evidence="1" id="KW-0732">Signal</keyword>
<accession>A0ABW4DSV0</accession>
<evidence type="ECO:0000313" key="2">
    <source>
        <dbReference type="EMBL" id="MFD1480804.1"/>
    </source>
</evidence>
<dbReference type="Pfam" id="PF09912">
    <property type="entry name" value="DUF2141"/>
    <property type="match status" value="1"/>
</dbReference>
<feature type="chain" id="PRO_5047383677" evidence="1">
    <location>
        <begin position="27"/>
        <end position="145"/>
    </location>
</feature>
<dbReference type="InterPro" id="IPR018673">
    <property type="entry name" value="DUF2141"/>
</dbReference>
<protein>
    <submittedName>
        <fullName evidence="2">DUF2141 domain-containing protein</fullName>
    </submittedName>
</protein>
<dbReference type="EMBL" id="JBHTOQ010000011">
    <property type="protein sequence ID" value="MFD1480804.1"/>
    <property type="molecule type" value="Genomic_DNA"/>
</dbReference>
<dbReference type="Proteomes" id="UP001597302">
    <property type="component" value="Unassembled WGS sequence"/>
</dbReference>
<gene>
    <name evidence="2" type="ORF">ACFQ5P_05820</name>
</gene>
<evidence type="ECO:0000256" key="1">
    <source>
        <dbReference type="SAM" id="SignalP"/>
    </source>
</evidence>
<feature type="signal peptide" evidence="1">
    <location>
        <begin position="1"/>
        <end position="26"/>
    </location>
</feature>
<comment type="caution">
    <text evidence="2">The sequence shown here is derived from an EMBL/GenBank/DDBJ whole genome shotgun (WGS) entry which is preliminary data.</text>
</comment>
<proteinExistence type="predicted"/>
<sequence>MQCPRLCDLVMLAPVALAATALSAQAAWLEVRVTGIPDDRGHLACSLHAEAAGFPEGPGLARQRVTPQGGQGLCRFDDVPPGRYAVAVMHDANDNGQLDVNLLGMPVEGWGVSGKAAPRLRPPRFDEAAFDIGADPGFVDIQLQP</sequence>
<reference evidence="3" key="1">
    <citation type="journal article" date="2019" name="Int. J. Syst. Evol. Microbiol.">
        <title>The Global Catalogue of Microorganisms (GCM) 10K type strain sequencing project: providing services to taxonomists for standard genome sequencing and annotation.</title>
        <authorList>
            <consortium name="The Broad Institute Genomics Platform"/>
            <consortium name="The Broad Institute Genome Sequencing Center for Infectious Disease"/>
            <person name="Wu L."/>
            <person name="Ma J."/>
        </authorList>
    </citation>
    <scope>NUCLEOTIDE SEQUENCE [LARGE SCALE GENOMIC DNA]</scope>
    <source>
        <strain evidence="3">CCM 8875</strain>
    </source>
</reference>
<name>A0ABW4DSV0_9RHOB</name>
<keyword evidence="3" id="KW-1185">Reference proteome</keyword>